<dbReference type="GO" id="GO:0005634">
    <property type="term" value="C:nucleus"/>
    <property type="evidence" value="ECO:0007669"/>
    <property type="project" value="TreeGrafter"/>
</dbReference>
<dbReference type="GO" id="GO:0019901">
    <property type="term" value="F:protein kinase binding"/>
    <property type="evidence" value="ECO:0007669"/>
    <property type="project" value="InterPro"/>
</dbReference>
<reference evidence="1" key="1">
    <citation type="submission" date="2022-07" db="EMBL/GenBank/DDBJ databases">
        <title>Phylogenomic reconstructions and comparative analyses of Kickxellomycotina fungi.</title>
        <authorList>
            <person name="Reynolds N.K."/>
            <person name="Stajich J.E."/>
            <person name="Barry K."/>
            <person name="Grigoriev I.V."/>
            <person name="Crous P."/>
            <person name="Smith M.E."/>
        </authorList>
    </citation>
    <scope>NUCLEOTIDE SEQUENCE</scope>
    <source>
        <strain evidence="1">RSA 861</strain>
    </source>
</reference>
<accession>A0A9W8DQL2</accession>
<dbReference type="Proteomes" id="UP001150569">
    <property type="component" value="Unassembled WGS sequence"/>
</dbReference>
<dbReference type="OrthoDB" id="10250320at2759"/>
<dbReference type="PANTHER" id="PTHR15615">
    <property type="match status" value="1"/>
</dbReference>
<sequence>MTAATAGMNFLEENRALLNLTVNSVNSVLNCQRVSPYNLTLSLKRCSDEVLAAATAAAATAAASPPPQESSASGAGTAPLCPPVPSALLLPPLDEFVRSTCSQLRPSFLALVSSLVYVERLREMLPATARGSRDTPYRIFLAALMVSDKFLHDNKAFRTRTVADATRGAFNVQQVNRMEATFMSLMRYRLWIKADELEAFLQRNGLTYPPAASTE</sequence>
<dbReference type="InterPro" id="IPR036915">
    <property type="entry name" value="Cyclin-like_sf"/>
</dbReference>
<comment type="caution">
    <text evidence="1">The sequence shown here is derived from an EMBL/GenBank/DDBJ whole genome shotgun (WGS) entry which is preliminary data.</text>
</comment>
<name>A0A9W8DQL2_9FUNG</name>
<evidence type="ECO:0000313" key="2">
    <source>
        <dbReference type="Proteomes" id="UP001150569"/>
    </source>
</evidence>
<dbReference type="CDD" id="cd20557">
    <property type="entry name" value="CYCLIN_ScPCL1-like"/>
    <property type="match status" value="1"/>
</dbReference>
<dbReference type="InterPro" id="IPR013922">
    <property type="entry name" value="Cyclin_PHO80-like"/>
</dbReference>
<keyword evidence="2" id="KW-1185">Reference proteome</keyword>
<organism evidence="1 2">
    <name type="scientific">Tieghemiomyces parasiticus</name>
    <dbReference type="NCBI Taxonomy" id="78921"/>
    <lineage>
        <taxon>Eukaryota</taxon>
        <taxon>Fungi</taxon>
        <taxon>Fungi incertae sedis</taxon>
        <taxon>Zoopagomycota</taxon>
        <taxon>Kickxellomycotina</taxon>
        <taxon>Dimargaritomycetes</taxon>
        <taxon>Dimargaritales</taxon>
        <taxon>Dimargaritaceae</taxon>
        <taxon>Tieghemiomyces</taxon>
    </lineage>
</organism>
<dbReference type="SUPFAM" id="SSF47954">
    <property type="entry name" value="Cyclin-like"/>
    <property type="match status" value="1"/>
</dbReference>
<dbReference type="EMBL" id="JANBPT010000743">
    <property type="protein sequence ID" value="KAJ1913555.1"/>
    <property type="molecule type" value="Genomic_DNA"/>
</dbReference>
<gene>
    <name evidence="1" type="ORF">IWQ60_009163</name>
</gene>
<dbReference type="GO" id="GO:0016538">
    <property type="term" value="F:cyclin-dependent protein serine/threonine kinase regulator activity"/>
    <property type="evidence" value="ECO:0007669"/>
    <property type="project" value="TreeGrafter"/>
</dbReference>
<proteinExistence type="predicted"/>
<dbReference type="AlphaFoldDB" id="A0A9W8DQL2"/>
<protein>
    <recommendedName>
        <fullName evidence="3">Cyclin N-terminal domain-containing protein</fullName>
    </recommendedName>
</protein>
<evidence type="ECO:0000313" key="1">
    <source>
        <dbReference type="EMBL" id="KAJ1913555.1"/>
    </source>
</evidence>
<evidence type="ECO:0008006" key="3">
    <source>
        <dbReference type="Google" id="ProtNLM"/>
    </source>
</evidence>
<dbReference type="Gene3D" id="1.10.472.10">
    <property type="entry name" value="Cyclin-like"/>
    <property type="match status" value="1"/>
</dbReference>
<dbReference type="GO" id="GO:0000307">
    <property type="term" value="C:cyclin-dependent protein kinase holoenzyme complex"/>
    <property type="evidence" value="ECO:0007669"/>
    <property type="project" value="TreeGrafter"/>
</dbReference>
<dbReference type="PANTHER" id="PTHR15615:SF10">
    <property type="entry name" value="PHO85 CYCLIN-2-RELATED"/>
    <property type="match status" value="1"/>
</dbReference>